<keyword evidence="3" id="KW-0238">DNA-binding</keyword>
<keyword evidence="5" id="KW-0539">Nucleus</keyword>
<evidence type="ECO:0000259" key="7">
    <source>
        <dbReference type="Pfam" id="PF01429"/>
    </source>
</evidence>
<feature type="region of interest" description="Disordered" evidence="6">
    <location>
        <begin position="79"/>
        <end position="282"/>
    </location>
</feature>
<feature type="compositionally biased region" description="Basic and acidic residues" evidence="6">
    <location>
        <begin position="250"/>
        <end position="261"/>
    </location>
</feature>
<name>A0AAP0G1I0_9ASPA</name>
<proteinExistence type="predicted"/>
<feature type="compositionally biased region" description="Basic and acidic residues" evidence="6">
    <location>
        <begin position="166"/>
        <end position="209"/>
    </location>
</feature>
<keyword evidence="9" id="KW-1185">Reference proteome</keyword>
<evidence type="ECO:0000313" key="9">
    <source>
        <dbReference type="Proteomes" id="UP001418222"/>
    </source>
</evidence>
<dbReference type="InterPro" id="IPR001739">
    <property type="entry name" value="Methyl_CpG_DNA-bd"/>
</dbReference>
<dbReference type="GO" id="GO:0003677">
    <property type="term" value="F:DNA binding"/>
    <property type="evidence" value="ECO:0007669"/>
    <property type="project" value="UniProtKB-KW"/>
</dbReference>
<dbReference type="SUPFAM" id="SSF54171">
    <property type="entry name" value="DNA-binding domain"/>
    <property type="match status" value="1"/>
</dbReference>
<feature type="domain" description="MBD" evidence="7">
    <location>
        <begin position="49"/>
        <end position="103"/>
    </location>
</feature>
<dbReference type="GO" id="GO:0005634">
    <property type="term" value="C:nucleus"/>
    <property type="evidence" value="ECO:0007669"/>
    <property type="project" value="UniProtKB-SubCell"/>
</dbReference>
<evidence type="ECO:0000256" key="4">
    <source>
        <dbReference type="ARBA" id="ARBA00023163"/>
    </source>
</evidence>
<dbReference type="PANTHER" id="PTHR33729">
    <property type="entry name" value="METHYL-CPG BINDING DOMAIN CONTAINING PROTEIN, EXPRESSED"/>
    <property type="match status" value="1"/>
</dbReference>
<dbReference type="InterPro" id="IPR016177">
    <property type="entry name" value="DNA-bd_dom_sf"/>
</dbReference>
<dbReference type="PANTHER" id="PTHR33729:SF6">
    <property type="entry name" value="METHYL-CPG-BINDING DOMAIN-CONTAINING PROTEIN 11"/>
    <property type="match status" value="1"/>
</dbReference>
<evidence type="ECO:0000256" key="5">
    <source>
        <dbReference type="ARBA" id="ARBA00023242"/>
    </source>
</evidence>
<dbReference type="InterPro" id="IPR039622">
    <property type="entry name" value="MBD10/11"/>
</dbReference>
<feature type="compositionally biased region" description="Basic residues" evidence="6">
    <location>
        <begin position="128"/>
        <end position="139"/>
    </location>
</feature>
<dbReference type="EMBL" id="JBBWWQ010000013">
    <property type="protein sequence ID" value="KAK8933542.1"/>
    <property type="molecule type" value="Genomic_DNA"/>
</dbReference>
<feature type="compositionally biased region" description="Acidic residues" evidence="6">
    <location>
        <begin position="152"/>
        <end position="165"/>
    </location>
</feature>
<feature type="compositionally biased region" description="Basic and acidic residues" evidence="6">
    <location>
        <begin position="86"/>
        <end position="116"/>
    </location>
</feature>
<evidence type="ECO:0000256" key="3">
    <source>
        <dbReference type="ARBA" id="ARBA00023125"/>
    </source>
</evidence>
<dbReference type="Pfam" id="PF01429">
    <property type="entry name" value="MBD"/>
    <property type="match status" value="1"/>
</dbReference>
<evidence type="ECO:0000313" key="8">
    <source>
        <dbReference type="EMBL" id="KAK8933542.1"/>
    </source>
</evidence>
<keyword evidence="2" id="KW-0805">Transcription regulation</keyword>
<organism evidence="8 9">
    <name type="scientific">Platanthera zijinensis</name>
    <dbReference type="NCBI Taxonomy" id="2320716"/>
    <lineage>
        <taxon>Eukaryota</taxon>
        <taxon>Viridiplantae</taxon>
        <taxon>Streptophyta</taxon>
        <taxon>Embryophyta</taxon>
        <taxon>Tracheophyta</taxon>
        <taxon>Spermatophyta</taxon>
        <taxon>Magnoliopsida</taxon>
        <taxon>Liliopsida</taxon>
        <taxon>Asparagales</taxon>
        <taxon>Orchidaceae</taxon>
        <taxon>Orchidoideae</taxon>
        <taxon>Orchideae</taxon>
        <taxon>Orchidinae</taxon>
        <taxon>Platanthera</taxon>
    </lineage>
</organism>
<comment type="caution">
    <text evidence="8">The sequence shown here is derived from an EMBL/GenBank/DDBJ whole genome shotgun (WGS) entry which is preliminary data.</text>
</comment>
<dbReference type="Gene3D" id="3.30.890.10">
    <property type="entry name" value="Methyl-cpg-binding Protein 2, Chain A"/>
    <property type="match status" value="1"/>
</dbReference>
<dbReference type="AlphaFoldDB" id="A0AAP0G1I0"/>
<evidence type="ECO:0000256" key="2">
    <source>
        <dbReference type="ARBA" id="ARBA00023015"/>
    </source>
</evidence>
<reference evidence="8 9" key="1">
    <citation type="journal article" date="2022" name="Nat. Plants">
        <title>Genomes of leafy and leafless Platanthera orchids illuminate the evolution of mycoheterotrophy.</title>
        <authorList>
            <person name="Li M.H."/>
            <person name="Liu K.W."/>
            <person name="Li Z."/>
            <person name="Lu H.C."/>
            <person name="Ye Q.L."/>
            <person name="Zhang D."/>
            <person name="Wang J.Y."/>
            <person name="Li Y.F."/>
            <person name="Zhong Z.M."/>
            <person name="Liu X."/>
            <person name="Yu X."/>
            <person name="Liu D.K."/>
            <person name="Tu X.D."/>
            <person name="Liu B."/>
            <person name="Hao Y."/>
            <person name="Liao X.Y."/>
            <person name="Jiang Y.T."/>
            <person name="Sun W.H."/>
            <person name="Chen J."/>
            <person name="Chen Y.Q."/>
            <person name="Ai Y."/>
            <person name="Zhai J.W."/>
            <person name="Wu S.S."/>
            <person name="Zhou Z."/>
            <person name="Hsiao Y.Y."/>
            <person name="Wu W.L."/>
            <person name="Chen Y.Y."/>
            <person name="Lin Y.F."/>
            <person name="Hsu J.L."/>
            <person name="Li C.Y."/>
            <person name="Wang Z.W."/>
            <person name="Zhao X."/>
            <person name="Zhong W.Y."/>
            <person name="Ma X.K."/>
            <person name="Ma L."/>
            <person name="Huang J."/>
            <person name="Chen G.Z."/>
            <person name="Huang M.Z."/>
            <person name="Huang L."/>
            <person name="Peng D.H."/>
            <person name="Luo Y.B."/>
            <person name="Zou S.Q."/>
            <person name="Chen S.P."/>
            <person name="Lan S."/>
            <person name="Tsai W.C."/>
            <person name="Van de Peer Y."/>
            <person name="Liu Z.J."/>
        </authorList>
    </citation>
    <scope>NUCLEOTIDE SEQUENCE [LARGE SCALE GENOMIC DNA]</scope>
    <source>
        <strain evidence="8">Lor287</strain>
    </source>
</reference>
<accession>A0AAP0G1I0</accession>
<dbReference type="Proteomes" id="UP001418222">
    <property type="component" value="Unassembled WGS sequence"/>
</dbReference>
<keyword evidence="4" id="KW-0804">Transcription</keyword>
<evidence type="ECO:0000256" key="6">
    <source>
        <dbReference type="SAM" id="MobiDB-lite"/>
    </source>
</evidence>
<gene>
    <name evidence="8" type="primary">MBD10</name>
    <name evidence="8" type="ORF">KSP39_PZI015747</name>
</gene>
<sequence>MPARKRSWSSMLEVLKSRMNEEEEVEGGEKHAETVNTVIISENSIEFNQKFTPKRSGRSKENEIVFIAPTGEEIVSRKQLSQYLKSHPDSPPLHEFDWSRSGEKPRRSARISEKTKTVSPLQLEPQPKRKRSSRSSSKRRTNDVNVKAAPVDEQEHEDSGIQEDSAEPKHIVEIREENKTEDAPDAAFEHKNAEKQDSEDVYYDARSDEDTSNVKQHDDGQNIHQPATMFRAAEFGQQAEKPSPNIGEDVESKGVEEKIEQKNFSQPGRIEAQQHLAPTLSC</sequence>
<protein>
    <submittedName>
        <fullName evidence="8">Methyl-CpG-binding domain-containing protein 10</fullName>
    </submittedName>
</protein>
<evidence type="ECO:0000256" key="1">
    <source>
        <dbReference type="ARBA" id="ARBA00004123"/>
    </source>
</evidence>
<comment type="subcellular location">
    <subcellularLocation>
        <location evidence="1">Nucleus</location>
    </subcellularLocation>
</comment>